<organism evidence="1 2">
    <name type="scientific">Acidithiobacillus ferriphilus</name>
    <dbReference type="NCBI Taxonomy" id="1689834"/>
    <lineage>
        <taxon>Bacteria</taxon>
        <taxon>Pseudomonadati</taxon>
        <taxon>Pseudomonadota</taxon>
        <taxon>Acidithiobacillia</taxon>
        <taxon>Acidithiobacillales</taxon>
        <taxon>Acidithiobacillaceae</taxon>
        <taxon>Acidithiobacillus</taxon>
    </lineage>
</organism>
<keyword evidence="2" id="KW-1185">Reference proteome</keyword>
<comment type="caution">
    <text evidence="1">The sequence shown here is derived from an EMBL/GenBank/DDBJ whole genome shotgun (WGS) entry which is preliminary data.</text>
</comment>
<dbReference type="EMBL" id="JAQGFR010000111">
    <property type="protein sequence ID" value="MEB8513379.1"/>
    <property type="molecule type" value="Genomic_DNA"/>
</dbReference>
<protein>
    <submittedName>
        <fullName evidence="1">Uncharacterized protein</fullName>
    </submittedName>
</protein>
<evidence type="ECO:0000313" key="2">
    <source>
        <dbReference type="Proteomes" id="UP001308776"/>
    </source>
</evidence>
<gene>
    <name evidence="1" type="ORF">OW717_04930</name>
</gene>
<dbReference type="Proteomes" id="UP001308776">
    <property type="component" value="Unassembled WGS sequence"/>
</dbReference>
<name>A0ABU6FMW6_9PROT</name>
<evidence type="ECO:0000313" key="1">
    <source>
        <dbReference type="EMBL" id="MEB8513379.1"/>
    </source>
</evidence>
<reference evidence="1 2" key="1">
    <citation type="submission" date="2022-11" db="EMBL/GenBank/DDBJ databases">
        <title>Comparative genomics analysis of Acidithiobacillus ferriphilus.</title>
        <authorList>
            <person name="Ma L."/>
        </authorList>
    </citation>
    <scope>NUCLEOTIDE SEQUENCE [LARGE SCALE GENOMIC DNA]</scope>
    <source>
        <strain evidence="1 2">DY15</strain>
    </source>
</reference>
<sequence length="49" mass="5383">MANVQTIDPMISADTEMVSDTEKIGSMSIEIIIAATIRQLKRTPSNFTL</sequence>
<accession>A0ABU6FMW6</accession>
<proteinExistence type="predicted"/>
<dbReference type="RefSeq" id="WP_155735349.1">
    <property type="nucleotide sequence ID" value="NZ_CP151686.1"/>
</dbReference>